<dbReference type="InterPro" id="IPR037185">
    <property type="entry name" value="EmrE-like"/>
</dbReference>
<dbReference type="Pfam" id="PF00892">
    <property type="entry name" value="EamA"/>
    <property type="match status" value="2"/>
</dbReference>
<name>A0ABS9E4S8_9HYPH</name>
<evidence type="ECO:0000256" key="1">
    <source>
        <dbReference type="SAM" id="Phobius"/>
    </source>
</evidence>
<dbReference type="Proteomes" id="UP001201217">
    <property type="component" value="Unassembled WGS sequence"/>
</dbReference>
<feature type="transmembrane region" description="Helical" evidence="1">
    <location>
        <begin position="67"/>
        <end position="86"/>
    </location>
</feature>
<keyword evidence="1" id="KW-0472">Membrane</keyword>
<feature type="domain" description="EamA" evidence="2">
    <location>
        <begin position="153"/>
        <end position="283"/>
    </location>
</feature>
<dbReference type="EMBL" id="JAKGTI010000001">
    <property type="protein sequence ID" value="MCF4097872.1"/>
    <property type="molecule type" value="Genomic_DNA"/>
</dbReference>
<keyword evidence="1" id="KW-0812">Transmembrane</keyword>
<feature type="transmembrane region" description="Helical" evidence="1">
    <location>
        <begin position="123"/>
        <end position="140"/>
    </location>
</feature>
<organism evidence="3 4">
    <name type="scientific">Maritalea mediterranea</name>
    <dbReference type="NCBI Taxonomy" id="2909667"/>
    <lineage>
        <taxon>Bacteria</taxon>
        <taxon>Pseudomonadati</taxon>
        <taxon>Pseudomonadota</taxon>
        <taxon>Alphaproteobacteria</taxon>
        <taxon>Hyphomicrobiales</taxon>
        <taxon>Devosiaceae</taxon>
        <taxon>Maritalea</taxon>
    </lineage>
</organism>
<feature type="transmembrane region" description="Helical" evidence="1">
    <location>
        <begin position="184"/>
        <end position="203"/>
    </location>
</feature>
<proteinExistence type="predicted"/>
<evidence type="ECO:0000313" key="3">
    <source>
        <dbReference type="EMBL" id="MCF4097872.1"/>
    </source>
</evidence>
<dbReference type="PANTHER" id="PTHR22911:SF102">
    <property type="entry name" value="MEMBRANE PROTEIN"/>
    <property type="match status" value="1"/>
</dbReference>
<accession>A0ABS9E4S8</accession>
<dbReference type="PANTHER" id="PTHR22911">
    <property type="entry name" value="ACYL-MALONYL CONDENSING ENZYME-RELATED"/>
    <property type="match status" value="1"/>
</dbReference>
<feature type="transmembrane region" description="Helical" evidence="1">
    <location>
        <begin position="209"/>
        <end position="228"/>
    </location>
</feature>
<keyword evidence="4" id="KW-1185">Reference proteome</keyword>
<evidence type="ECO:0000259" key="2">
    <source>
        <dbReference type="Pfam" id="PF00892"/>
    </source>
</evidence>
<dbReference type="InterPro" id="IPR000620">
    <property type="entry name" value="EamA_dom"/>
</dbReference>
<evidence type="ECO:0000313" key="4">
    <source>
        <dbReference type="Proteomes" id="UP001201217"/>
    </source>
</evidence>
<feature type="domain" description="EamA" evidence="2">
    <location>
        <begin position="6"/>
        <end position="138"/>
    </location>
</feature>
<feature type="transmembrane region" description="Helical" evidence="1">
    <location>
        <begin position="33"/>
        <end position="55"/>
    </location>
</feature>
<feature type="transmembrane region" description="Helical" evidence="1">
    <location>
        <begin position="98"/>
        <end position="116"/>
    </location>
</feature>
<dbReference type="SUPFAM" id="SSF103481">
    <property type="entry name" value="Multidrug resistance efflux transporter EmrE"/>
    <property type="match status" value="2"/>
</dbReference>
<dbReference type="RefSeq" id="WP_236113417.1">
    <property type="nucleotide sequence ID" value="NZ_JAKGTI010000001.1"/>
</dbReference>
<protein>
    <submittedName>
        <fullName evidence="3">DMT family transporter</fullName>
    </submittedName>
</protein>
<feature type="transmembrane region" description="Helical" evidence="1">
    <location>
        <begin position="240"/>
        <end position="260"/>
    </location>
</feature>
<gene>
    <name evidence="3" type="ORF">L1I42_05150</name>
</gene>
<reference evidence="3 4" key="1">
    <citation type="submission" date="2022-01" db="EMBL/GenBank/DDBJ databases">
        <title>Maritalea mediterranea sp. nov., isolated from marine plastic residues from the Malva-rosa beach (Valencia, Spain).</title>
        <authorList>
            <person name="Vidal-Verdu A."/>
            <person name="Molina-Menor E."/>
            <person name="Pascual J."/>
            <person name="Pereto J."/>
            <person name="Porcar M."/>
        </authorList>
    </citation>
    <scope>NUCLEOTIDE SEQUENCE [LARGE SCALE GENOMIC DNA]</scope>
    <source>
        <strain evidence="3 4">P4.10X</strain>
    </source>
</reference>
<comment type="caution">
    <text evidence="3">The sequence shown here is derived from an EMBL/GenBank/DDBJ whole genome shotgun (WGS) entry which is preliminary data.</text>
</comment>
<feature type="transmembrane region" description="Helical" evidence="1">
    <location>
        <begin position="7"/>
        <end position="27"/>
    </location>
</feature>
<feature type="transmembrane region" description="Helical" evidence="1">
    <location>
        <begin position="152"/>
        <end position="172"/>
    </location>
</feature>
<keyword evidence="1" id="KW-1133">Transmembrane helix</keyword>
<feature type="transmembrane region" description="Helical" evidence="1">
    <location>
        <begin position="266"/>
        <end position="284"/>
    </location>
</feature>
<sequence length="304" mass="33069">MQRNWIGVVELVTAMMISGTIGFFVVVSNQPTFNVVFSRCLIGAAGLGIVCAALGMFKREYFTKRNIILAVLSGVAVVTNWILLFGSFSKASITISTVVYHTQPIILAMMGVAFLGEKLNFSKVFWLLFAFVGMIAVVSARDISTDTGTDYLMGVIMAFGAAMLYAVTVLLVKKLTGVPPHLVALTHVSVGTIMLFPLMQWQIMPAGQVEWGAILALGLMCTVLMYIIMYDGIQRLETSVTGALAFIYPVAAIVVDYLAFDRQLTWLQWVGSAAILLGAAAMTLRWRVPFIDRTNGDKVAVKTG</sequence>